<evidence type="ECO:0000313" key="3">
    <source>
        <dbReference type="Proteomes" id="UP000305778"/>
    </source>
</evidence>
<feature type="transmembrane region" description="Helical" evidence="1">
    <location>
        <begin position="355"/>
        <end position="375"/>
    </location>
</feature>
<feature type="transmembrane region" description="Helical" evidence="1">
    <location>
        <begin position="204"/>
        <end position="224"/>
    </location>
</feature>
<feature type="transmembrane region" description="Helical" evidence="1">
    <location>
        <begin position="524"/>
        <end position="548"/>
    </location>
</feature>
<keyword evidence="1" id="KW-1133">Transmembrane helix</keyword>
<gene>
    <name evidence="2" type="ORF">FCI23_40385</name>
</gene>
<comment type="caution">
    <text evidence="2">The sequence shown here is derived from an EMBL/GenBank/DDBJ whole genome shotgun (WGS) entry which is preliminary data.</text>
</comment>
<dbReference type="RefSeq" id="WP_136729115.1">
    <property type="nucleotide sequence ID" value="NZ_SUMC01000071.1"/>
</dbReference>
<feature type="transmembrane region" description="Helical" evidence="1">
    <location>
        <begin position="80"/>
        <end position="101"/>
    </location>
</feature>
<feature type="transmembrane region" description="Helical" evidence="1">
    <location>
        <begin position="493"/>
        <end position="518"/>
    </location>
</feature>
<sequence>MTTLAEETGEHSAAWSDGDDWTQEALRLVRDLRTPHRRKRTGQIGYTLYCVALLLAVWGALPTMGLFLEKSMGADYSGHGPAILAALPAGSCALGLGWLLVAAWDAQWRGPVVPPRETVDWLLAQPVHVARVLRPWFWGSAAISGGAGLLISAIGMVALGLTVGVGLPAAFGWCLLGGSGLPLLATALATAVEGSERVARWARLATPYVGMAVLALVAQTVMAVSGDQLPGLERIELWSGPWGWAGLAALAPTPAALPGGWAAGVLLAVVVAGALAAAHRFAGSLALSAVRRRSRTATGVMAALRTVEFRTARQAVAGVTGGGRPARWRLPAPGWAELAVPWRDTLALLRTPGRLGRTVVLGVLAVLGAVLAASAHGGSGLAAALASLVFGYWSLTQLLEPARVETDDTRRGSWAPYPYRDLMLRHTAVPVVLGLVGALMAAGVLAGEGAGARALLAPTLVPPMVGASLVNACRGATKHHLLMSPAQSPTGSLGPVLFLAWYGAGALAAVVTLVFPFLTALHSGSAASVVTAVAASGMVTVIMVRWAVTRIGHLTAPSAD</sequence>
<protein>
    <submittedName>
        <fullName evidence="2">Uncharacterized protein</fullName>
    </submittedName>
</protein>
<feature type="transmembrane region" description="Helical" evidence="1">
    <location>
        <begin position="423"/>
        <end position="446"/>
    </location>
</feature>
<feature type="transmembrane region" description="Helical" evidence="1">
    <location>
        <begin position="46"/>
        <end position="68"/>
    </location>
</feature>
<feature type="transmembrane region" description="Helical" evidence="1">
    <location>
        <begin position="261"/>
        <end position="282"/>
    </location>
</feature>
<keyword evidence="1" id="KW-0812">Transmembrane</keyword>
<feature type="transmembrane region" description="Helical" evidence="1">
    <location>
        <begin position="170"/>
        <end position="192"/>
    </location>
</feature>
<proteinExistence type="predicted"/>
<keyword evidence="3" id="KW-1185">Reference proteome</keyword>
<feature type="transmembrane region" description="Helical" evidence="1">
    <location>
        <begin position="136"/>
        <end position="158"/>
    </location>
</feature>
<accession>A0A4U0RZ32</accession>
<dbReference type="Proteomes" id="UP000305778">
    <property type="component" value="Unassembled WGS sequence"/>
</dbReference>
<evidence type="ECO:0000256" key="1">
    <source>
        <dbReference type="SAM" id="Phobius"/>
    </source>
</evidence>
<name>A0A4U0RZ32_9ACTN</name>
<organism evidence="2 3">
    <name type="scientific">Actinacidiphila oryziradicis</name>
    <dbReference type="NCBI Taxonomy" id="2571141"/>
    <lineage>
        <taxon>Bacteria</taxon>
        <taxon>Bacillati</taxon>
        <taxon>Actinomycetota</taxon>
        <taxon>Actinomycetes</taxon>
        <taxon>Kitasatosporales</taxon>
        <taxon>Streptomycetaceae</taxon>
        <taxon>Actinacidiphila</taxon>
    </lineage>
</organism>
<evidence type="ECO:0000313" key="2">
    <source>
        <dbReference type="EMBL" id="TKA01670.1"/>
    </source>
</evidence>
<keyword evidence="1" id="KW-0472">Membrane</keyword>
<dbReference type="OrthoDB" id="4218549at2"/>
<dbReference type="EMBL" id="SUMC01000071">
    <property type="protein sequence ID" value="TKA01670.1"/>
    <property type="molecule type" value="Genomic_DNA"/>
</dbReference>
<dbReference type="AlphaFoldDB" id="A0A4U0RZ32"/>
<feature type="transmembrane region" description="Helical" evidence="1">
    <location>
        <begin position="452"/>
        <end position="472"/>
    </location>
</feature>
<reference evidence="2 3" key="1">
    <citation type="submission" date="2019-04" db="EMBL/GenBank/DDBJ databases">
        <title>Streptomyces oryziradicis sp. nov., a novel actinomycete isolated from rhizosphere soil of rice (Oryza sativa L.).</title>
        <authorList>
            <person name="Li C."/>
        </authorList>
    </citation>
    <scope>NUCLEOTIDE SEQUENCE [LARGE SCALE GENOMIC DNA]</scope>
    <source>
        <strain evidence="2 3">NEAU-C40</strain>
    </source>
</reference>
<feature type="transmembrane region" description="Helical" evidence="1">
    <location>
        <begin position="381"/>
        <end position="402"/>
    </location>
</feature>